<comment type="caution">
    <text evidence="1">The sequence shown here is derived from an EMBL/GenBank/DDBJ whole genome shotgun (WGS) entry which is preliminary data.</text>
</comment>
<gene>
    <name evidence="1" type="ORF">H9647_14480</name>
</gene>
<evidence type="ECO:0000313" key="2">
    <source>
        <dbReference type="Proteomes" id="UP000608071"/>
    </source>
</evidence>
<reference evidence="1 2" key="1">
    <citation type="submission" date="2020-08" db="EMBL/GenBank/DDBJ databases">
        <title>A Genomic Blueprint of the Chicken Gut Microbiome.</title>
        <authorList>
            <person name="Gilroy R."/>
            <person name="Ravi A."/>
            <person name="Getino M."/>
            <person name="Pursley I."/>
            <person name="Horton D.L."/>
            <person name="Alikhan N.-F."/>
            <person name="Baker D."/>
            <person name="Gharbi K."/>
            <person name="Hall N."/>
            <person name="Watson M."/>
            <person name="Adriaenssens E.M."/>
            <person name="Foster-Nyarko E."/>
            <person name="Jarju S."/>
            <person name="Secka A."/>
            <person name="Antonio M."/>
            <person name="Oren A."/>
            <person name="Chaudhuri R."/>
            <person name="La Ragione R.M."/>
            <person name="Hildebrand F."/>
            <person name="Pallen M.J."/>
        </authorList>
    </citation>
    <scope>NUCLEOTIDE SEQUENCE [LARGE SCALE GENOMIC DNA]</scope>
    <source>
        <strain evidence="1 2">Sa2BVA9</strain>
    </source>
</reference>
<keyword evidence="2" id="KW-1185">Reference proteome</keyword>
<dbReference type="Proteomes" id="UP000608071">
    <property type="component" value="Unassembled WGS sequence"/>
</dbReference>
<proteinExistence type="predicted"/>
<dbReference type="EMBL" id="JACSQL010000006">
    <property type="protein sequence ID" value="MBD7969278.1"/>
    <property type="molecule type" value="Genomic_DNA"/>
</dbReference>
<organism evidence="1 2">
    <name type="scientific">Paenibacillus gallinarum</name>
    <dbReference type="NCBI Taxonomy" id="2762232"/>
    <lineage>
        <taxon>Bacteria</taxon>
        <taxon>Bacillati</taxon>
        <taxon>Bacillota</taxon>
        <taxon>Bacilli</taxon>
        <taxon>Bacillales</taxon>
        <taxon>Paenibacillaceae</taxon>
        <taxon>Paenibacillus</taxon>
    </lineage>
</organism>
<name>A0ABR8T0J8_9BACL</name>
<accession>A0ABR8T0J8</accession>
<protein>
    <submittedName>
        <fullName evidence="1">Uncharacterized protein</fullName>
    </submittedName>
</protein>
<sequence>MKKTDWIKIILVVSLLGNVALFKNQERDNRRQELKYELLNSAIYRDLGQLETTIQYQVDNNWENEALVTQKLDDAIDSVILNHAMEGDDNKEDLLWSLYEYLNEFKYGDEISGVSLNDNQRADYIYLGERLRSSGWMYNVGYDRNWNNFASKIEDLVTES</sequence>
<evidence type="ECO:0000313" key="1">
    <source>
        <dbReference type="EMBL" id="MBD7969278.1"/>
    </source>
</evidence>